<protein>
    <recommendedName>
        <fullName evidence="3">Helix-turn-helix conjugative transposon-like domain-containing protein</fullName>
    </recommendedName>
</protein>
<proteinExistence type="predicted"/>
<sequence length="76" mass="8923">METKDARKVISDDKLLELLNLAKKQDPEAMLRLIDLYKEEIQQVSKFIRLPEEDAISTIILEFLELIQDSEYNTVQ</sequence>
<evidence type="ECO:0000313" key="1">
    <source>
        <dbReference type="EMBL" id="AZK45311.1"/>
    </source>
</evidence>
<evidence type="ECO:0008006" key="3">
    <source>
        <dbReference type="Google" id="ProtNLM"/>
    </source>
</evidence>
<dbReference type="EMBL" id="CP034248">
    <property type="protein sequence ID" value="AZK45311.1"/>
    <property type="molecule type" value="Genomic_DNA"/>
</dbReference>
<dbReference type="AlphaFoldDB" id="A0A3S8RQS6"/>
<gene>
    <name evidence="1" type="ORF">EIM92_03085</name>
</gene>
<organism evidence="1 2">
    <name type="scientific">Paenibacillus lentus</name>
    <dbReference type="NCBI Taxonomy" id="1338368"/>
    <lineage>
        <taxon>Bacteria</taxon>
        <taxon>Bacillati</taxon>
        <taxon>Bacillota</taxon>
        <taxon>Bacilli</taxon>
        <taxon>Bacillales</taxon>
        <taxon>Paenibacillaceae</taxon>
        <taxon>Paenibacillus</taxon>
    </lineage>
</organism>
<name>A0A3S8RQS6_9BACL</name>
<dbReference type="RefSeq" id="WP_125081430.1">
    <property type="nucleotide sequence ID" value="NZ_CP034248.1"/>
</dbReference>
<dbReference type="Proteomes" id="UP000273145">
    <property type="component" value="Chromosome"/>
</dbReference>
<keyword evidence="2" id="KW-1185">Reference proteome</keyword>
<accession>A0A3S8RQS6</accession>
<reference evidence="1 2" key="1">
    <citation type="submission" date="2018-11" db="EMBL/GenBank/DDBJ databases">
        <title>Genome sequencing of Paenibacillus lentus DSM25539(T).</title>
        <authorList>
            <person name="Kook J.-K."/>
            <person name="Park S.-N."/>
            <person name="Lim Y.K."/>
        </authorList>
    </citation>
    <scope>NUCLEOTIDE SEQUENCE [LARGE SCALE GENOMIC DNA]</scope>
    <source>
        <strain evidence="1 2">DSM 25539</strain>
    </source>
</reference>
<dbReference type="OrthoDB" id="2471504at2"/>
<dbReference type="KEGG" id="plen:EIM92_03085"/>
<evidence type="ECO:0000313" key="2">
    <source>
        <dbReference type="Proteomes" id="UP000273145"/>
    </source>
</evidence>